<reference evidence="1 2" key="1">
    <citation type="submission" date="2020-10" db="EMBL/GenBank/DDBJ databases">
        <title>Phylogeny of dyella-like bacteria.</title>
        <authorList>
            <person name="Fu J."/>
        </authorList>
    </citation>
    <scope>NUCLEOTIDE SEQUENCE [LARGE SCALE GENOMIC DNA]</scope>
    <source>
        <strain evidence="1 2">BB4</strain>
    </source>
</reference>
<name>A0ABW8KBP1_9GAMM</name>
<dbReference type="RefSeq" id="WP_379984632.1">
    <property type="nucleotide sequence ID" value="NZ_JADIKD010000012.1"/>
</dbReference>
<keyword evidence="2" id="KW-1185">Reference proteome</keyword>
<accession>A0ABW8KBP1</accession>
<protein>
    <submittedName>
        <fullName evidence="1">DUF3293 domain-containing protein</fullName>
    </submittedName>
</protein>
<dbReference type="EMBL" id="JADIKD010000012">
    <property type="protein sequence ID" value="MFK2919328.1"/>
    <property type="molecule type" value="Genomic_DNA"/>
</dbReference>
<gene>
    <name evidence="1" type="ORF">ISS97_18815</name>
</gene>
<dbReference type="Proteomes" id="UP001620408">
    <property type="component" value="Unassembled WGS sequence"/>
</dbReference>
<organism evidence="1 2">
    <name type="scientific">Dyella koreensis</name>
    <dbReference type="NCBI Taxonomy" id="311235"/>
    <lineage>
        <taxon>Bacteria</taxon>
        <taxon>Pseudomonadati</taxon>
        <taxon>Pseudomonadota</taxon>
        <taxon>Gammaproteobacteria</taxon>
        <taxon>Lysobacterales</taxon>
        <taxon>Rhodanobacteraceae</taxon>
        <taxon>Dyella</taxon>
    </lineage>
</organism>
<dbReference type="Pfam" id="PF11697">
    <property type="entry name" value="DUF3293"/>
    <property type="match status" value="1"/>
</dbReference>
<proteinExistence type="predicted"/>
<evidence type="ECO:0000313" key="1">
    <source>
        <dbReference type="EMBL" id="MFK2919328.1"/>
    </source>
</evidence>
<comment type="caution">
    <text evidence="1">The sequence shown here is derived from an EMBL/GenBank/DDBJ whole genome shotgun (WGS) entry which is preliminary data.</text>
</comment>
<evidence type="ECO:0000313" key="2">
    <source>
        <dbReference type="Proteomes" id="UP001620408"/>
    </source>
</evidence>
<dbReference type="InterPro" id="IPR021710">
    <property type="entry name" value="DUF3293"/>
</dbReference>
<sequence>MDENLLAAYRAAAYRVRLRQGGWATIRIDAPLPTALVAVAGERPWGFITAWNPHSQVRSSGWNRKVQHRLLITLRDLPSTQRVCAGVGTGMGWKEPSLFVIGPDTASLDTVARNFEQNAYVHGYRDGIALLRLL</sequence>